<dbReference type="GO" id="GO:0005524">
    <property type="term" value="F:ATP binding"/>
    <property type="evidence" value="ECO:0007669"/>
    <property type="project" value="UniProtKB-KW"/>
</dbReference>
<dbReference type="PANTHER" id="PTHR23336">
    <property type="entry name" value="ZINC FINGER CW-TYPE COILED-COIL DOMAIN PROTEIN 3"/>
    <property type="match status" value="1"/>
</dbReference>
<sequence>MNPKPRSSDFRLQSTEFGPHLSLSLSKPPAPAGQSCACIPLCIVAPPSCCPVELERPFLPRETEFIQWARADLSMSLAPQQRSSLDGVSVRAEGNQGNQVDVGSSHSSSRPYKTLGCRSFWQAGNFDATSTSYLPQEELEPSLFERARVHPKFLHSNATSHKWAFGAIAELLDNAVDEICNGATFVKVDKVCNPRDTSPTLLFHDDGGGMDPLGLRRCMSLGFSAKKASTMIGQYGNGFKTSTMRLGADVIVFTRANHGGRATQSVGLLSYTFLTRTMKDDIIIPIVDFEIVGGQAVPLIDSSQADWVDNLETILSWSPFSSEESLMKQFEDIGSHGTKAVIYNLWHDDDGLLELDFEDEDDDIKLRESAKRIHHAKVKSEIILSHISYTYCHSLRAYTSILYLREFTNFSIILRGKPVQQLDIASELKFSKQVTYRPHVGADSKAASVAITIGFAKEAPLLGIYGINVYHKNRLVMPFWKVFQDSSARGKCVLGFLEANFIEPAHDKQDFERTPLFIRLETRLKHLIVEYWTDHGHLIGYQKPDMRGVNRESGRQFNVKGSGLSRDMGSSECAMGLKANVHEPVMGFTENLQGEASVQPIIGVAAARGSTTLRPTQGAGSTSLEGSSRGVSEPVDVSDPTLVEKLRAENIQLFMRKNKLRSKEIELKQMVEMLEKELEDARTKCSKLESDLEIARKQQFSGH</sequence>
<keyword evidence="9" id="KW-0156">Chromatin regulator</keyword>
<evidence type="ECO:0000256" key="5">
    <source>
        <dbReference type="ARBA" id="ARBA00022759"/>
    </source>
</evidence>
<keyword evidence="10 14" id="KW-0175">Coiled coil</keyword>
<evidence type="ECO:0000256" key="3">
    <source>
        <dbReference type="ARBA" id="ARBA00022722"/>
    </source>
</evidence>
<dbReference type="Pfam" id="PF17942">
    <property type="entry name" value="Morc6_S5"/>
    <property type="match status" value="1"/>
</dbReference>
<evidence type="ECO:0000256" key="15">
    <source>
        <dbReference type="SAM" id="MobiDB-lite"/>
    </source>
</evidence>
<keyword evidence="4" id="KW-0547">Nucleotide-binding</keyword>
<reference evidence="17" key="1">
    <citation type="submission" date="2017-07" db="EMBL/GenBank/DDBJ databases">
        <title>Taro Niue Genome Assembly and Annotation.</title>
        <authorList>
            <person name="Atibalentja N."/>
            <person name="Keating K."/>
            <person name="Fields C.J."/>
        </authorList>
    </citation>
    <scope>NUCLEOTIDE SEQUENCE</scope>
    <source>
        <strain evidence="17">Niue_2</strain>
        <tissue evidence="17">Leaf</tissue>
    </source>
</reference>
<evidence type="ECO:0000256" key="6">
    <source>
        <dbReference type="ARBA" id="ARBA00022763"/>
    </source>
</evidence>
<evidence type="ECO:0000256" key="10">
    <source>
        <dbReference type="ARBA" id="ARBA00023054"/>
    </source>
</evidence>
<dbReference type="GO" id="GO:0016887">
    <property type="term" value="F:ATP hydrolysis activity"/>
    <property type="evidence" value="ECO:0007669"/>
    <property type="project" value="InterPro"/>
</dbReference>
<dbReference type="GO" id="GO:0006281">
    <property type="term" value="P:DNA repair"/>
    <property type="evidence" value="ECO:0007669"/>
    <property type="project" value="UniProtKB-KW"/>
</dbReference>
<keyword evidence="11" id="KW-0943">RNA-mediated gene silencing</keyword>
<evidence type="ECO:0000256" key="8">
    <source>
        <dbReference type="ARBA" id="ARBA00022840"/>
    </source>
</evidence>
<dbReference type="GO" id="GO:0006325">
    <property type="term" value="P:chromatin organization"/>
    <property type="evidence" value="ECO:0007669"/>
    <property type="project" value="UniProtKB-KW"/>
</dbReference>
<evidence type="ECO:0000256" key="7">
    <source>
        <dbReference type="ARBA" id="ARBA00022801"/>
    </source>
</evidence>
<comment type="subcellular location">
    <subcellularLocation>
        <location evidence="1">Nucleus</location>
    </subcellularLocation>
</comment>
<dbReference type="EMBL" id="NMUH01003727">
    <property type="protein sequence ID" value="MQM06861.1"/>
    <property type="molecule type" value="Genomic_DNA"/>
</dbReference>
<feature type="domain" description="Morc S5" evidence="16">
    <location>
        <begin position="393"/>
        <end position="532"/>
    </location>
</feature>
<dbReference type="GO" id="GO:0031349">
    <property type="term" value="P:positive regulation of defense response"/>
    <property type="evidence" value="ECO:0007669"/>
    <property type="project" value="UniProtKB-ARBA"/>
</dbReference>
<feature type="coiled-coil region" evidence="14">
    <location>
        <begin position="643"/>
        <end position="698"/>
    </location>
</feature>
<evidence type="ECO:0000256" key="4">
    <source>
        <dbReference type="ARBA" id="ARBA00022741"/>
    </source>
</evidence>
<dbReference type="SUPFAM" id="SSF55874">
    <property type="entry name" value="ATPase domain of HSP90 chaperone/DNA topoisomerase II/histidine kinase"/>
    <property type="match status" value="1"/>
</dbReference>
<comment type="similarity">
    <text evidence="2">Belongs to the MORC ATPase protein family.</text>
</comment>
<evidence type="ECO:0000256" key="12">
    <source>
        <dbReference type="ARBA" id="ARBA00023204"/>
    </source>
</evidence>
<keyword evidence="3" id="KW-0540">Nuclease</keyword>
<dbReference type="InterPro" id="IPR045261">
    <property type="entry name" value="MORC_ATPase"/>
</dbReference>
<dbReference type="OrthoDB" id="757982at2759"/>
<keyword evidence="5" id="KW-0255">Endonuclease</keyword>
<gene>
    <name evidence="17" type="ORF">Taro_039695</name>
</gene>
<feature type="region of interest" description="Disordered" evidence="15">
    <location>
        <begin position="612"/>
        <end position="636"/>
    </location>
</feature>
<dbReference type="AlphaFoldDB" id="A0A843WMY9"/>
<evidence type="ECO:0000256" key="1">
    <source>
        <dbReference type="ARBA" id="ARBA00004123"/>
    </source>
</evidence>
<keyword evidence="12" id="KW-0234">DNA repair</keyword>
<keyword evidence="8" id="KW-0067">ATP-binding</keyword>
<keyword evidence="18" id="KW-1185">Reference proteome</keyword>
<evidence type="ECO:0000256" key="11">
    <source>
        <dbReference type="ARBA" id="ARBA00023158"/>
    </source>
</evidence>
<dbReference type="GO" id="GO:0005634">
    <property type="term" value="C:nucleus"/>
    <property type="evidence" value="ECO:0007669"/>
    <property type="project" value="UniProtKB-SubCell"/>
</dbReference>
<dbReference type="InterPro" id="IPR036890">
    <property type="entry name" value="HATPase_C_sf"/>
</dbReference>
<dbReference type="Proteomes" id="UP000652761">
    <property type="component" value="Unassembled WGS sequence"/>
</dbReference>
<name>A0A843WMY9_COLES</name>
<accession>A0A843WMY9</accession>
<dbReference type="GO" id="GO:0004519">
    <property type="term" value="F:endonuclease activity"/>
    <property type="evidence" value="ECO:0007669"/>
    <property type="project" value="UniProtKB-KW"/>
</dbReference>
<evidence type="ECO:0000256" key="13">
    <source>
        <dbReference type="ARBA" id="ARBA00023242"/>
    </source>
</evidence>
<dbReference type="InterPro" id="IPR041006">
    <property type="entry name" value="Morc_S5"/>
</dbReference>
<protein>
    <recommendedName>
        <fullName evidence="16">Morc S5 domain-containing protein</fullName>
    </recommendedName>
</protein>
<keyword evidence="13" id="KW-0539">Nucleus</keyword>
<comment type="caution">
    <text evidence="17">The sequence shown here is derived from an EMBL/GenBank/DDBJ whole genome shotgun (WGS) entry which is preliminary data.</text>
</comment>
<evidence type="ECO:0000256" key="14">
    <source>
        <dbReference type="SAM" id="Coils"/>
    </source>
</evidence>
<feature type="compositionally biased region" description="Polar residues" evidence="15">
    <location>
        <begin position="612"/>
        <end position="630"/>
    </location>
</feature>
<dbReference type="FunFam" id="3.30.565.10:FF:000075">
    <property type="entry name" value="MORC family CW-type zinc finger protein 4"/>
    <property type="match status" value="1"/>
</dbReference>
<proteinExistence type="inferred from homology"/>
<evidence type="ECO:0000259" key="16">
    <source>
        <dbReference type="Pfam" id="PF17942"/>
    </source>
</evidence>
<keyword evidence="6" id="KW-0227">DNA damage</keyword>
<evidence type="ECO:0000313" key="18">
    <source>
        <dbReference type="Proteomes" id="UP000652761"/>
    </source>
</evidence>
<dbReference type="PANTHER" id="PTHR23336:SF50">
    <property type="entry name" value="PROTEIN MICRORCHIDIA 1-RELATED"/>
    <property type="match status" value="1"/>
</dbReference>
<dbReference type="Pfam" id="PF13589">
    <property type="entry name" value="HATPase_c_3"/>
    <property type="match status" value="1"/>
</dbReference>
<evidence type="ECO:0000256" key="9">
    <source>
        <dbReference type="ARBA" id="ARBA00022853"/>
    </source>
</evidence>
<keyword evidence="7" id="KW-0378">Hydrolase</keyword>
<organism evidence="17 18">
    <name type="scientific">Colocasia esculenta</name>
    <name type="common">Wild taro</name>
    <name type="synonym">Arum esculentum</name>
    <dbReference type="NCBI Taxonomy" id="4460"/>
    <lineage>
        <taxon>Eukaryota</taxon>
        <taxon>Viridiplantae</taxon>
        <taxon>Streptophyta</taxon>
        <taxon>Embryophyta</taxon>
        <taxon>Tracheophyta</taxon>
        <taxon>Spermatophyta</taxon>
        <taxon>Magnoliopsida</taxon>
        <taxon>Liliopsida</taxon>
        <taxon>Araceae</taxon>
        <taxon>Aroideae</taxon>
        <taxon>Colocasieae</taxon>
        <taxon>Colocasia</taxon>
    </lineage>
</organism>
<dbReference type="Gene3D" id="3.30.565.10">
    <property type="entry name" value="Histidine kinase-like ATPase, C-terminal domain"/>
    <property type="match status" value="1"/>
</dbReference>
<evidence type="ECO:0000313" key="17">
    <source>
        <dbReference type="EMBL" id="MQM06861.1"/>
    </source>
</evidence>
<evidence type="ECO:0000256" key="2">
    <source>
        <dbReference type="ARBA" id="ARBA00007845"/>
    </source>
</evidence>
<dbReference type="GO" id="GO:0031047">
    <property type="term" value="P:regulatory ncRNA-mediated gene silencing"/>
    <property type="evidence" value="ECO:0007669"/>
    <property type="project" value="UniProtKB-KW"/>
</dbReference>